<feature type="domain" description="EGF-like" evidence="2">
    <location>
        <begin position="1110"/>
        <end position="1140"/>
    </location>
</feature>
<feature type="domain" description="EGF-like" evidence="2">
    <location>
        <begin position="1342"/>
        <end position="1387"/>
    </location>
</feature>
<dbReference type="InterPro" id="IPR006212">
    <property type="entry name" value="Furin_repeat"/>
</dbReference>
<keyword evidence="1" id="KW-0472">Membrane</keyword>
<evidence type="ECO:0000259" key="2">
    <source>
        <dbReference type="SMART" id="SM00181"/>
    </source>
</evidence>
<feature type="transmembrane region" description="Helical" evidence="1">
    <location>
        <begin position="1565"/>
        <end position="1585"/>
    </location>
</feature>
<dbReference type="PANTHER" id="PTHR46987:SF7">
    <property type="entry name" value="TNFR-CYS DOMAIN-CONTAINING PROTEIN"/>
    <property type="match status" value="1"/>
</dbReference>
<feature type="transmembrane region" description="Helical" evidence="1">
    <location>
        <begin position="26"/>
        <end position="47"/>
    </location>
</feature>
<dbReference type="InterPro" id="IPR009030">
    <property type="entry name" value="Growth_fac_rcpt_cys_sf"/>
</dbReference>
<dbReference type="CDD" id="cd00064">
    <property type="entry name" value="FU"/>
    <property type="match status" value="8"/>
</dbReference>
<sequence>MRIIKLLLKSPCLWNLEINYYMIKRVTILLFLVSIASGVAITTFSIYTSTKTIRQVADYTFAIRIITNIPSGGSIKVIFPTIFTQLPSGSNQCSISGVSSPSSVACSFSGQYVLITNCFPSSSNSGNTISFTINQITNPLSAVTSSSFIIYTLSASNNILDDMSSGMTATYDYISLKSASLIPGSQIAGAKSTWTINLETNYQTTQEIDVKFPYWNQNLNAPQASLTQFCNGAVTCTAVTNFSLSSTCICSNGILSIKGSSAAAGKIQILASGILNPPTTDTMSGFSVYTSLNSGVVEYYSGITVGVNLPNTLTVSSLSLQQTQINQMTTMSFSIQCSNPVPSGSILIVSLPSDFSITDDFSVDGVYGIAYSLSSSVSNNIITITNGFSSYLTALSAIQFEISNIKNPSSMKATGAINVLLKTNTYGLICETSTSYTLQSTSGNIKNVIITPLSYTINANTTYSFAFEPSDPIPQSGAIMVTAPSQISFTNSAISTCYNIISGLSPNAQCEVKSSKYLFITNAFSSDYSSGVLSFQLNNAVNPGTIQVSDPFIVETYTSSEFLYLIDYDASATITATSDSLKGVTIAPSSFTTGDITTYTFSINTRNTIPQGGGLKIVFPEEISIQDTTVKCQNAVGIDSSFTCTNTYNSITISNGFLSSSFQPGLISFTIGSIKNPGSLKASKSFQVFTSYSGLTIDSMTQGITIQMQTPHTLQASISSASYTVGETTSYTLKITPYNALPANSGLQIVPPSDLVILPSVQCEASGITAFTVSCALEGSSLIAELTFSAQVTSQFSLQISQIINPSSTKPTQSFGITTTSEGYSVDSLQSGLSIQMITPGKLNSASVFTQDTGISVTTDYTFTLELNHQVPTGGYVEIQIPSQITMTSNIKCKEIDYVQCEMAGNNILQIFLFGQSISSNLNFSVENLKNYQFTTASSPFVLTTKTSDGYSIDTINGNVIVFTCNSPCQECDTLPDSCVSCSPSSSTPYYWSNSCHSSCQPGWVDVDGSLNCIQCSSNCQTCSQSISNCSSCPTSLPYLKNGVCVSSCPSSYLTTSSKECLQCNSNCKTCGPDINTCKTCSSGMYLYKGTCINSCSAGVMITVGNACQDCSTNCKECIENINKCTSCNEGMFLYQDKCISKCPQNTTIIVGSSCVDCDNSCNTCSIATTNCTSCFDGFFLYENQCLSACPSGFGRIEDSCQKCSDNCKECSKTVDSCISCPENEYLYQGTCVNSCPQNTAIPVKNECVECITSCKTCSGSPDSCVECSSGYYFYQNQCISACPQGTIGISGSCESCDSNCYSCENSKTKCTGCSDSKILYKSSCYDSCPSSTIKIGNECLECDSSCLTCISSTKTCVTCANDLILYEGSCYDICPSGYQLYNSSCIAIGLLPDECSSGCGSAELKNTVCDPACNVKACNYDDELCLPAQNNTDSNNTDHDSSEKLSIGEVPFPATIVGVSSIVFAGVAKLTVGTLIMPTTVGVWGILETFSWGAIGISLIEVQDVKTRRRLMDISDFDANDIFFTLVIVFSLHICFNILFIALYHGYFTKIDKEHKMWIKNHKWTTTSITVLSVFSFKFMRLLYSCSPYKIKFGRSSTIYLPLIIFTFSSAILTTIPMLIILVYILYKYPIDNSIYSQTLDSLIISLLVAVLSLIESVLISYRIGKETLPHRALISISPEHTYDSMPMSADIATSRSGKKLLNLSEANNTINSELPSEFKDTNTNFESEMGETQSQIETNRAMFEKNEMSQSDISALDEFQIQPKDTKIFTMIEHDLELDLDTAVVDKNDPECISVFYKPGNKRVVVKQLFQNNTSIDLKNYTFMRCGAEAAYFMDKISHEEIEVRRNYKGGKIVDIEEDKKVYLIGRNVINEEQFDFNNGIVDENDFECVLVTHLPTGITVKIKKPFSGFPILDARTNLPTKSIVNSYDPSTINVNKSNIHFATLTIDGKTVKVRRNFKDAKIVDIYENTADIELDADSTFSGFEKNEDPLIALSESEIPSPRFSSENSTPFTLDMSFKGGDQEFSDVSFSRPSVDFEYSDSDTEIPKTPRAFTPEENKEAVEPWFMQKIFTRDSKAKDARDLVAEDIAENDGNAAIQVTPAVKSRKKKVKETLSLKELEDIKARRMNPKKLPPIKTVEKFRGPFLNQIDEEDATFGVIHIDENAADKDFDFLRIVPR</sequence>
<dbReference type="Proteomes" id="UP001162131">
    <property type="component" value="Unassembled WGS sequence"/>
</dbReference>
<protein>
    <recommendedName>
        <fullName evidence="2">EGF-like domain-containing protein</fullName>
    </recommendedName>
</protein>
<feature type="domain" description="EGF-like" evidence="2">
    <location>
        <begin position="1060"/>
        <end position="1093"/>
    </location>
</feature>
<comment type="caution">
    <text evidence="3">The sequence shown here is derived from an EMBL/GenBank/DDBJ whole genome shotgun (WGS) entry which is preliminary data.</text>
</comment>
<reference evidence="3" key="1">
    <citation type="submission" date="2021-09" db="EMBL/GenBank/DDBJ databases">
        <authorList>
            <consortium name="AG Swart"/>
            <person name="Singh M."/>
            <person name="Singh A."/>
            <person name="Seah K."/>
            <person name="Emmerich C."/>
        </authorList>
    </citation>
    <scope>NUCLEOTIDE SEQUENCE</scope>
    <source>
        <strain evidence="3">ATCC30299</strain>
    </source>
</reference>
<dbReference type="InterPro" id="IPR000742">
    <property type="entry name" value="EGF"/>
</dbReference>
<keyword evidence="1" id="KW-1133">Transmembrane helix</keyword>
<name>A0AAU9K909_9CILI</name>
<dbReference type="EMBL" id="CAJZBQ010000062">
    <property type="protein sequence ID" value="CAG9335482.1"/>
    <property type="molecule type" value="Genomic_DNA"/>
</dbReference>
<dbReference type="SMART" id="SM00261">
    <property type="entry name" value="FU"/>
    <property type="match status" value="9"/>
</dbReference>
<dbReference type="SUPFAM" id="SSF57184">
    <property type="entry name" value="Growth factor receptor domain"/>
    <property type="match status" value="4"/>
</dbReference>
<feature type="transmembrane region" description="Helical" evidence="1">
    <location>
        <begin position="1451"/>
        <end position="1469"/>
    </location>
</feature>
<feature type="domain" description="EGF-like" evidence="2">
    <location>
        <begin position="971"/>
        <end position="1014"/>
    </location>
</feature>
<dbReference type="PANTHER" id="PTHR46987">
    <property type="entry name" value="NEUROHYPOPHYSIAL HORMONES, N-TERMINAL DOMAIN CONTAINING PROTEIN"/>
    <property type="match status" value="1"/>
</dbReference>
<gene>
    <name evidence="3" type="ORF">BSTOLATCC_MIC63954</name>
</gene>
<feature type="transmembrane region" description="Helical" evidence="1">
    <location>
        <begin position="1600"/>
        <end position="1628"/>
    </location>
</feature>
<feature type="transmembrane region" description="Helical" evidence="1">
    <location>
        <begin position="1640"/>
        <end position="1663"/>
    </location>
</feature>
<feature type="domain" description="EGF-like" evidence="2">
    <location>
        <begin position="1250"/>
        <end position="1280"/>
    </location>
</feature>
<organism evidence="3 4">
    <name type="scientific">Blepharisma stoltei</name>
    <dbReference type="NCBI Taxonomy" id="1481888"/>
    <lineage>
        <taxon>Eukaryota</taxon>
        <taxon>Sar</taxon>
        <taxon>Alveolata</taxon>
        <taxon>Ciliophora</taxon>
        <taxon>Postciliodesmatophora</taxon>
        <taxon>Heterotrichea</taxon>
        <taxon>Heterotrichida</taxon>
        <taxon>Blepharismidae</taxon>
        <taxon>Blepharisma</taxon>
    </lineage>
</organism>
<feature type="transmembrane region" description="Helical" evidence="1">
    <location>
        <begin position="1523"/>
        <end position="1545"/>
    </location>
</feature>
<keyword evidence="1" id="KW-0812">Transmembrane</keyword>
<feature type="transmembrane region" description="Helical" evidence="1">
    <location>
        <begin position="1481"/>
        <end position="1503"/>
    </location>
</feature>
<proteinExistence type="predicted"/>
<feature type="domain" description="EGF-like" evidence="2">
    <location>
        <begin position="1157"/>
        <end position="1187"/>
    </location>
</feature>
<accession>A0AAU9K909</accession>
<evidence type="ECO:0000313" key="4">
    <source>
        <dbReference type="Proteomes" id="UP001162131"/>
    </source>
</evidence>
<dbReference type="Gene3D" id="2.10.220.10">
    <property type="entry name" value="Hormone Receptor, Insulin-like Growth Factor Receptor 1, Chain A, domain 2"/>
    <property type="match status" value="7"/>
</dbReference>
<evidence type="ECO:0000256" key="1">
    <source>
        <dbReference type="SAM" id="Phobius"/>
    </source>
</evidence>
<dbReference type="InterPro" id="IPR051514">
    <property type="entry name" value="R-spondin"/>
</dbReference>
<dbReference type="SMART" id="SM00181">
    <property type="entry name" value="EGF"/>
    <property type="match status" value="6"/>
</dbReference>
<keyword evidence="4" id="KW-1185">Reference proteome</keyword>
<evidence type="ECO:0000313" key="3">
    <source>
        <dbReference type="EMBL" id="CAG9335482.1"/>
    </source>
</evidence>